<reference evidence="1 2" key="1">
    <citation type="submission" date="2019-12" db="EMBL/GenBank/DDBJ databases">
        <title>Nitratireductor arenosus sp. nov., Isolated from sea sand, Jeju island, South Korea.</title>
        <authorList>
            <person name="Kim W."/>
        </authorList>
    </citation>
    <scope>NUCLEOTIDE SEQUENCE [LARGE SCALE GENOMIC DNA]</scope>
    <source>
        <strain evidence="1 2">CAU 1489</strain>
    </source>
</reference>
<protein>
    <submittedName>
        <fullName evidence="1">Uncharacterized protein</fullName>
    </submittedName>
</protein>
<sequence>MRIQIGNQGRAPDNRRLGEYEAFRRLVERRLGLSTLQFLSNELQNQAFQRSLVSAAQLLGGSVCQRDARGRRLLILAGYVDRMLPNALADRDGDTHLIAMYTPLFAALSEFAMFCFTQRAFFADVGDPLAETSPPPPEGHVPGLWLLRYTLAGGKVEERHREQFTPRDPVRYDISLYLGYLMARFVWFHEYAHCFNGHVAYVQENAIALRLYEVSEPSKGAPRAAQPAQPGPRDDELRCLELDADEAAMWATLQVQETDRENLESFASLDRSLRKRLTLFGAYAMTWLFEEFQNYMESNTGLDHPAPYLRLQNMVHLARQHFTAPEDQELQRVVLKEFDHIASVIPNMYRSDNLMRDISDPWLIGELQRQLARLDALRPALAPYRYAPVAGS</sequence>
<proteinExistence type="predicted"/>
<evidence type="ECO:0000313" key="2">
    <source>
        <dbReference type="Proteomes" id="UP000463224"/>
    </source>
</evidence>
<dbReference type="RefSeq" id="WP_156712985.1">
    <property type="nucleotide sequence ID" value="NZ_WPHG01000003.1"/>
</dbReference>
<evidence type="ECO:0000313" key="1">
    <source>
        <dbReference type="EMBL" id="MVA97996.1"/>
    </source>
</evidence>
<comment type="caution">
    <text evidence="1">The sequence shown here is derived from an EMBL/GenBank/DDBJ whole genome shotgun (WGS) entry which is preliminary data.</text>
</comment>
<accession>A0A844QDC5</accession>
<dbReference type="EMBL" id="WPHG01000003">
    <property type="protein sequence ID" value="MVA97996.1"/>
    <property type="molecule type" value="Genomic_DNA"/>
</dbReference>
<dbReference type="Proteomes" id="UP000463224">
    <property type="component" value="Unassembled WGS sequence"/>
</dbReference>
<dbReference type="AlphaFoldDB" id="A0A844QDC5"/>
<keyword evidence="2" id="KW-1185">Reference proteome</keyword>
<organism evidence="1 2">
    <name type="scientific">Nitratireductor arenosus</name>
    <dbReference type="NCBI Taxonomy" id="2682096"/>
    <lineage>
        <taxon>Bacteria</taxon>
        <taxon>Pseudomonadati</taxon>
        <taxon>Pseudomonadota</taxon>
        <taxon>Alphaproteobacteria</taxon>
        <taxon>Hyphomicrobiales</taxon>
        <taxon>Phyllobacteriaceae</taxon>
        <taxon>Nitratireductor</taxon>
    </lineage>
</organism>
<gene>
    <name evidence="1" type="ORF">GN330_12150</name>
</gene>
<name>A0A844QDC5_9HYPH</name>